<dbReference type="GO" id="GO:0160104">
    <property type="term" value="F:tRNA (guanine(26)-N2)-dimethyltransferase activity"/>
    <property type="evidence" value="ECO:0007669"/>
    <property type="project" value="UniProtKB-UniRule"/>
</dbReference>
<dbReference type="CDD" id="cd02440">
    <property type="entry name" value="AdoMet_MTases"/>
    <property type="match status" value="1"/>
</dbReference>
<comment type="caution">
    <text evidence="8">Lacks conserved residue(s) required for the propagation of feature annotation.</text>
</comment>
<dbReference type="EC" id="2.1.1.216" evidence="7 8"/>
<evidence type="ECO:0000256" key="7">
    <source>
        <dbReference type="ARBA" id="ARBA00039099"/>
    </source>
</evidence>
<evidence type="ECO:0000313" key="11">
    <source>
        <dbReference type="Proteomes" id="UP000185744"/>
    </source>
</evidence>
<dbReference type="InterPro" id="IPR042296">
    <property type="entry name" value="tRNA_met_Trm1_C"/>
</dbReference>
<organism evidence="10 11">
    <name type="scientific">Methanohalarchaeum thermophilum</name>
    <dbReference type="NCBI Taxonomy" id="1903181"/>
    <lineage>
        <taxon>Archaea</taxon>
        <taxon>Methanobacteriati</taxon>
        <taxon>Methanobacteriota</taxon>
        <taxon>Methanonatronarchaeia</taxon>
        <taxon>Methanonatronarchaeales</taxon>
        <taxon>Methanonatronarchaeaceae</taxon>
        <taxon>Candidatus Methanohalarchaeum</taxon>
    </lineage>
</organism>
<dbReference type="PANTHER" id="PTHR10631:SF3">
    <property type="entry name" value="TRNA (GUANINE(26)-N(2))-DIMETHYLTRANSFERASE"/>
    <property type="match status" value="1"/>
</dbReference>
<feature type="binding site" evidence="8">
    <location>
        <position position="64"/>
    </location>
    <ligand>
        <name>S-adenosyl-L-methionine</name>
        <dbReference type="ChEBI" id="CHEBI:59789"/>
    </ligand>
</feature>
<protein>
    <recommendedName>
        <fullName evidence="7 8">tRNA (guanine(26)-N(2))-dimethyltransferase</fullName>
        <ecNumber evidence="7 8">2.1.1.216</ecNumber>
    </recommendedName>
    <alternativeName>
        <fullName evidence="8">tRNA 2,2-dimethylguanosine-26 methyltransferase</fullName>
    </alternativeName>
    <alternativeName>
        <fullName evidence="8">tRNA(guanine-26,N(2)-N(2)) methyltransferase</fullName>
    </alternativeName>
    <alternativeName>
        <fullName evidence="8">tRNA(m(2,2)G26)dimethyltransferase</fullName>
    </alternativeName>
</protein>
<evidence type="ECO:0000256" key="4">
    <source>
        <dbReference type="ARBA" id="ARBA00022691"/>
    </source>
</evidence>
<dbReference type="InParanoid" id="A0A1Q6DXY4"/>
<accession>A0A1Q6DXY4</accession>
<keyword evidence="1 8" id="KW-0820">tRNA-binding</keyword>
<dbReference type="EMBL" id="MSDW01000001">
    <property type="protein sequence ID" value="OKY79229.1"/>
    <property type="molecule type" value="Genomic_DNA"/>
</dbReference>
<keyword evidence="2 8" id="KW-0489">Methyltransferase</keyword>
<comment type="function">
    <text evidence="8">Dimethylates a single guanine residue at position 26 of a number of tRNAs using S-adenosyl-L-methionine as donor of the methyl groups.</text>
</comment>
<feature type="binding site" evidence="8">
    <location>
        <position position="238"/>
    </location>
    <ligand>
        <name>Zn(2+)</name>
        <dbReference type="ChEBI" id="CHEBI:29105"/>
    </ligand>
</feature>
<evidence type="ECO:0000256" key="3">
    <source>
        <dbReference type="ARBA" id="ARBA00022679"/>
    </source>
</evidence>
<evidence type="ECO:0000313" key="10">
    <source>
        <dbReference type="EMBL" id="OKY79229.1"/>
    </source>
</evidence>
<dbReference type="GO" id="GO:0002940">
    <property type="term" value="P:tRNA N2-guanine methylation"/>
    <property type="evidence" value="ECO:0007669"/>
    <property type="project" value="TreeGrafter"/>
</dbReference>
<dbReference type="Gene3D" id="3.40.50.150">
    <property type="entry name" value="Vaccinia Virus protein VP39"/>
    <property type="match status" value="1"/>
</dbReference>
<keyword evidence="11" id="KW-1185">Reference proteome</keyword>
<dbReference type="NCBIfam" id="TIGR00308">
    <property type="entry name" value="TRM1"/>
    <property type="match status" value="1"/>
</dbReference>
<evidence type="ECO:0000256" key="5">
    <source>
        <dbReference type="ARBA" id="ARBA00022694"/>
    </source>
</evidence>
<evidence type="ECO:0000256" key="2">
    <source>
        <dbReference type="ARBA" id="ARBA00022603"/>
    </source>
</evidence>
<dbReference type="Pfam" id="PF02005">
    <property type="entry name" value="TRM"/>
    <property type="match status" value="1"/>
</dbReference>
<keyword evidence="3 8" id="KW-0808">Transferase</keyword>
<sequence>MLITEGQTEFLVPDKTVEKFPPPKQEVFFNPEMEFNRDLTIALISTFVEDEMSYLDAHGATGVRGIRVKNEIPKTNVTINDLSKSAYKFMKKNKERGNFDVTLRNVDSSLLMLQNKYDIIDLDPYGSPVSFLDPASKSIKRNGLICVTATDTAPLCGAHQNSGLRKYGSKILNTSYHKESGCRALVSKLIKTAAQYDKQYIPLLTYYDSHYFRSFGQIKKGAKKSDKALKKLGYIYHCTNCGNRKIKTGTVPLIKNKRCRCGNKFTGTGPFYLDNLNKTKFLKKINKNLKNLKLNTKQKITETLNLLIQETNLPPTFYDIHKTCKKLSITAPKNQKVLKELREKGYKATKTHFNNVGIKTNADLQEFKKTLKNLTKN</sequence>
<dbReference type="SUPFAM" id="SSF53335">
    <property type="entry name" value="S-adenosyl-L-methionine-dependent methyltransferases"/>
    <property type="match status" value="1"/>
</dbReference>
<dbReference type="GO" id="GO:0046872">
    <property type="term" value="F:metal ion binding"/>
    <property type="evidence" value="ECO:0007669"/>
    <property type="project" value="UniProtKB-KW"/>
</dbReference>
<proteinExistence type="inferred from homology"/>
<keyword evidence="8" id="KW-0862">Zinc</keyword>
<feature type="binding site" evidence="8">
    <location>
        <position position="241"/>
    </location>
    <ligand>
        <name>Zn(2+)</name>
        <dbReference type="ChEBI" id="CHEBI:29105"/>
    </ligand>
</feature>
<keyword evidence="5 8" id="KW-0819">tRNA processing</keyword>
<dbReference type="Proteomes" id="UP000185744">
    <property type="component" value="Unassembled WGS sequence"/>
</dbReference>
<feature type="binding site" evidence="8">
    <location>
        <position position="259"/>
    </location>
    <ligand>
        <name>Zn(2+)</name>
        <dbReference type="ChEBI" id="CHEBI:29105"/>
    </ligand>
</feature>
<dbReference type="Gene3D" id="3.30.56.70">
    <property type="entry name" value="N2,N2-dimethylguanosine tRNA methyltransferase, C-terminal domain"/>
    <property type="match status" value="1"/>
</dbReference>
<dbReference type="GO" id="GO:0000049">
    <property type="term" value="F:tRNA binding"/>
    <property type="evidence" value="ECO:0007669"/>
    <property type="project" value="UniProtKB-UniRule"/>
</dbReference>
<dbReference type="HAMAP" id="MF_00290">
    <property type="entry name" value="tRNA_dimethyltr_TRM1"/>
    <property type="match status" value="1"/>
</dbReference>
<dbReference type="PANTHER" id="PTHR10631">
    <property type="entry name" value="N 2 ,N 2 -DIMETHYLGUANOSINE TRNA METHYLTRANSFERASE"/>
    <property type="match status" value="1"/>
</dbReference>
<evidence type="ECO:0000256" key="1">
    <source>
        <dbReference type="ARBA" id="ARBA00022555"/>
    </source>
</evidence>
<keyword evidence="8" id="KW-0479">Metal-binding</keyword>
<evidence type="ECO:0000256" key="9">
    <source>
        <dbReference type="PROSITE-ProRule" id="PRU00958"/>
    </source>
</evidence>
<dbReference type="STRING" id="1903181.BTN85_1737"/>
<dbReference type="InterPro" id="IPR002905">
    <property type="entry name" value="Trm1"/>
</dbReference>
<feature type="binding site" evidence="8">
    <location>
        <position position="261"/>
    </location>
    <ligand>
        <name>Zn(2+)</name>
        <dbReference type="ChEBI" id="CHEBI:29105"/>
    </ligand>
</feature>
<dbReference type="InterPro" id="IPR022923">
    <property type="entry name" value="TRM1_arc_bac"/>
</dbReference>
<feature type="binding site" evidence="8">
    <location>
        <position position="107"/>
    </location>
    <ligand>
        <name>S-adenosyl-L-methionine</name>
        <dbReference type="ChEBI" id="CHEBI:59789"/>
    </ligand>
</feature>
<keyword evidence="4 8" id="KW-0949">S-adenosyl-L-methionine</keyword>
<evidence type="ECO:0000256" key="8">
    <source>
        <dbReference type="HAMAP-Rule" id="MF_00290"/>
    </source>
</evidence>
<comment type="caution">
    <text evidence="10">The sequence shown here is derived from an EMBL/GenBank/DDBJ whole genome shotgun (WGS) entry which is preliminary data.</text>
</comment>
<name>A0A1Q6DXY4_METT1</name>
<dbReference type="AlphaFoldDB" id="A0A1Q6DXY4"/>
<dbReference type="PROSITE" id="PS51626">
    <property type="entry name" value="SAM_MT_TRM1"/>
    <property type="match status" value="1"/>
</dbReference>
<dbReference type="InterPro" id="IPR029063">
    <property type="entry name" value="SAM-dependent_MTases_sf"/>
</dbReference>
<comment type="catalytic activity">
    <reaction evidence="8">
        <text>guanosine(26) in tRNA + 2 S-adenosyl-L-methionine = N(2)-dimethylguanosine(26) in tRNA + 2 S-adenosyl-L-homocysteine + 2 H(+)</text>
        <dbReference type="Rhea" id="RHEA:43140"/>
        <dbReference type="Rhea" id="RHEA-COMP:10359"/>
        <dbReference type="Rhea" id="RHEA-COMP:10360"/>
        <dbReference type="ChEBI" id="CHEBI:15378"/>
        <dbReference type="ChEBI" id="CHEBI:57856"/>
        <dbReference type="ChEBI" id="CHEBI:59789"/>
        <dbReference type="ChEBI" id="CHEBI:74269"/>
        <dbReference type="ChEBI" id="CHEBI:74513"/>
        <dbReference type="EC" id="2.1.1.216"/>
    </reaction>
</comment>
<dbReference type="FunFam" id="3.40.50.150:FF:000272">
    <property type="entry name" value="tRNA (guanine(26)-N(2))-dimethyltransferase"/>
    <property type="match status" value="1"/>
</dbReference>
<feature type="binding site" evidence="8">
    <location>
        <position position="37"/>
    </location>
    <ligand>
        <name>S-adenosyl-L-methionine</name>
        <dbReference type="ChEBI" id="CHEBI:59789"/>
    </ligand>
</feature>
<comment type="similarity">
    <text evidence="8 9">Belongs to the class I-like SAM-binding methyltransferase superfamily. Trm1 family.</text>
</comment>
<evidence type="ECO:0000256" key="6">
    <source>
        <dbReference type="ARBA" id="ARBA00022884"/>
    </source>
</evidence>
<dbReference type="FunCoup" id="A0A1Q6DXY4">
    <property type="interactions" value="177"/>
</dbReference>
<keyword evidence="6 8" id="KW-0694">RNA-binding</keyword>
<gene>
    <name evidence="8" type="primary">trm1</name>
    <name evidence="10" type="ORF">BTN85_1737</name>
</gene>
<feature type="binding site" evidence="8">
    <location>
        <position position="81"/>
    </location>
    <ligand>
        <name>S-adenosyl-L-methionine</name>
        <dbReference type="ChEBI" id="CHEBI:59789"/>
    </ligand>
</feature>
<reference evidence="10" key="1">
    <citation type="submission" date="2016-12" db="EMBL/GenBank/DDBJ databases">
        <title>Discovery of methanogenic haloarchaea.</title>
        <authorList>
            <person name="Sorokin D.Y."/>
            <person name="Makarova K.S."/>
            <person name="Abbas B."/>
            <person name="Ferrer M."/>
            <person name="Golyshin P.N."/>
        </authorList>
    </citation>
    <scope>NUCLEOTIDE SEQUENCE [LARGE SCALE GENOMIC DNA]</scope>
    <source>
        <strain evidence="10">HMET1</strain>
    </source>
</reference>